<reference evidence="5" key="2">
    <citation type="submission" date="2021-04" db="EMBL/GenBank/DDBJ databases">
        <authorList>
            <person name="Gilroy R."/>
        </authorList>
    </citation>
    <scope>NUCLEOTIDE SEQUENCE</scope>
    <source>
        <strain evidence="5">CHK187-5294</strain>
    </source>
</reference>
<feature type="domain" description="HTH araC/xylS-type" evidence="4">
    <location>
        <begin position="171"/>
        <end position="270"/>
    </location>
</feature>
<dbReference type="AlphaFoldDB" id="A0A9D2CZW1"/>
<keyword evidence="2" id="KW-0238">DNA-binding</keyword>
<dbReference type="Pfam" id="PF07883">
    <property type="entry name" value="Cupin_2"/>
    <property type="match status" value="1"/>
</dbReference>
<accession>A0A9D2CZW1</accession>
<sequence length="276" mass="32692">MSKRKMNSNGYYELKSDLYTDIKLERRRLDYDMPMHFHRNLEFQYIESGEYRTVIDGKEHVFKKDEMVFIPYCLQHKADASEAESILVIIPYAVSQDFAPFFKHKTLNIELKDAEFNRKSILPVMELILSDPSCLHNSLVAKGYINVIFGLLAQRYGYVKYENFSDQNFILSLIMYIEEHSAENLTLERLAEQFGYNKFYLSRIFNRTLGASLSDYINQVRVQKFVKLYRDQSGSNIAEFAFSCGFESIPSFYRAFKRVFSMSPKEYFELEKEIFW</sequence>
<evidence type="ECO:0000256" key="3">
    <source>
        <dbReference type="ARBA" id="ARBA00023163"/>
    </source>
</evidence>
<dbReference type="InterPro" id="IPR013096">
    <property type="entry name" value="Cupin_2"/>
</dbReference>
<proteinExistence type="predicted"/>
<dbReference type="InterPro" id="IPR014710">
    <property type="entry name" value="RmlC-like_jellyroll"/>
</dbReference>
<keyword evidence="3" id="KW-0804">Transcription</keyword>
<organism evidence="5 6">
    <name type="scientific">Candidatus Borkfalkia avistercoris</name>
    <dbReference type="NCBI Taxonomy" id="2838504"/>
    <lineage>
        <taxon>Bacteria</taxon>
        <taxon>Bacillati</taxon>
        <taxon>Bacillota</taxon>
        <taxon>Clostridia</taxon>
        <taxon>Christensenellales</taxon>
        <taxon>Christensenellaceae</taxon>
        <taxon>Candidatus Borkfalkia</taxon>
    </lineage>
</organism>
<evidence type="ECO:0000313" key="5">
    <source>
        <dbReference type="EMBL" id="HIZ03822.1"/>
    </source>
</evidence>
<keyword evidence="1" id="KW-0805">Transcription regulation</keyword>
<dbReference type="InterPro" id="IPR011051">
    <property type="entry name" value="RmlC_Cupin_sf"/>
</dbReference>
<dbReference type="Proteomes" id="UP000824132">
    <property type="component" value="Unassembled WGS sequence"/>
</dbReference>
<reference evidence="5" key="1">
    <citation type="journal article" date="2021" name="PeerJ">
        <title>Extensive microbial diversity within the chicken gut microbiome revealed by metagenomics and culture.</title>
        <authorList>
            <person name="Gilroy R."/>
            <person name="Ravi A."/>
            <person name="Getino M."/>
            <person name="Pursley I."/>
            <person name="Horton D.L."/>
            <person name="Alikhan N.F."/>
            <person name="Baker D."/>
            <person name="Gharbi K."/>
            <person name="Hall N."/>
            <person name="Watson M."/>
            <person name="Adriaenssens E.M."/>
            <person name="Foster-Nyarko E."/>
            <person name="Jarju S."/>
            <person name="Secka A."/>
            <person name="Antonio M."/>
            <person name="Oren A."/>
            <person name="Chaudhuri R.R."/>
            <person name="La Ragione R."/>
            <person name="Hildebrand F."/>
            <person name="Pallen M.J."/>
        </authorList>
    </citation>
    <scope>NUCLEOTIDE SEQUENCE</scope>
    <source>
        <strain evidence="5">CHK187-5294</strain>
    </source>
</reference>
<dbReference type="PANTHER" id="PTHR43280">
    <property type="entry name" value="ARAC-FAMILY TRANSCRIPTIONAL REGULATOR"/>
    <property type="match status" value="1"/>
</dbReference>
<dbReference type="InterPro" id="IPR018060">
    <property type="entry name" value="HTH_AraC"/>
</dbReference>
<comment type="caution">
    <text evidence="5">The sequence shown here is derived from an EMBL/GenBank/DDBJ whole genome shotgun (WGS) entry which is preliminary data.</text>
</comment>
<dbReference type="SUPFAM" id="SSF46689">
    <property type="entry name" value="Homeodomain-like"/>
    <property type="match status" value="2"/>
</dbReference>
<dbReference type="GO" id="GO:0043565">
    <property type="term" value="F:sequence-specific DNA binding"/>
    <property type="evidence" value="ECO:0007669"/>
    <property type="project" value="InterPro"/>
</dbReference>
<dbReference type="SUPFAM" id="SSF51182">
    <property type="entry name" value="RmlC-like cupins"/>
    <property type="match status" value="1"/>
</dbReference>
<dbReference type="GO" id="GO:0003700">
    <property type="term" value="F:DNA-binding transcription factor activity"/>
    <property type="evidence" value="ECO:0007669"/>
    <property type="project" value="InterPro"/>
</dbReference>
<evidence type="ECO:0000256" key="1">
    <source>
        <dbReference type="ARBA" id="ARBA00023015"/>
    </source>
</evidence>
<dbReference type="Pfam" id="PF12833">
    <property type="entry name" value="HTH_18"/>
    <property type="match status" value="1"/>
</dbReference>
<dbReference type="SMART" id="SM00342">
    <property type="entry name" value="HTH_ARAC"/>
    <property type="match status" value="1"/>
</dbReference>
<name>A0A9D2CZW1_9FIRM</name>
<dbReference type="PROSITE" id="PS01124">
    <property type="entry name" value="HTH_ARAC_FAMILY_2"/>
    <property type="match status" value="1"/>
</dbReference>
<gene>
    <name evidence="5" type="ORF">H9727_06000</name>
</gene>
<dbReference type="PANTHER" id="PTHR43280:SF2">
    <property type="entry name" value="HTH-TYPE TRANSCRIPTIONAL REGULATOR EXSA"/>
    <property type="match status" value="1"/>
</dbReference>
<evidence type="ECO:0000256" key="2">
    <source>
        <dbReference type="ARBA" id="ARBA00023125"/>
    </source>
</evidence>
<dbReference type="Gene3D" id="2.60.120.10">
    <property type="entry name" value="Jelly Rolls"/>
    <property type="match status" value="1"/>
</dbReference>
<evidence type="ECO:0000259" key="4">
    <source>
        <dbReference type="PROSITE" id="PS01124"/>
    </source>
</evidence>
<evidence type="ECO:0000313" key="6">
    <source>
        <dbReference type="Proteomes" id="UP000824132"/>
    </source>
</evidence>
<dbReference type="InterPro" id="IPR009057">
    <property type="entry name" value="Homeodomain-like_sf"/>
</dbReference>
<protein>
    <submittedName>
        <fullName evidence="5">AraC family transcriptional regulator</fullName>
    </submittedName>
</protein>
<dbReference type="Gene3D" id="1.10.10.60">
    <property type="entry name" value="Homeodomain-like"/>
    <property type="match status" value="2"/>
</dbReference>
<dbReference type="EMBL" id="DXCL01000031">
    <property type="protein sequence ID" value="HIZ03822.1"/>
    <property type="molecule type" value="Genomic_DNA"/>
</dbReference>